<evidence type="ECO:0000256" key="1">
    <source>
        <dbReference type="HAMAP-Rule" id="MF_00386"/>
    </source>
</evidence>
<keyword evidence="1" id="KW-1003">Cell membrane</keyword>
<organism evidence="3 4">
    <name type="scientific">Enhygromyxa salina</name>
    <dbReference type="NCBI Taxonomy" id="215803"/>
    <lineage>
        <taxon>Bacteria</taxon>
        <taxon>Pseudomonadati</taxon>
        <taxon>Myxococcota</taxon>
        <taxon>Polyangia</taxon>
        <taxon>Nannocystales</taxon>
        <taxon>Nannocystaceae</taxon>
        <taxon>Enhygromyxa</taxon>
    </lineage>
</organism>
<dbReference type="EMBL" id="JMCC02000123">
    <property type="protein sequence ID" value="KIG12641.1"/>
    <property type="molecule type" value="Genomic_DNA"/>
</dbReference>
<comment type="function">
    <text evidence="1">Could be involved in insertion of integral membrane proteins into the membrane.</text>
</comment>
<evidence type="ECO:0000313" key="3">
    <source>
        <dbReference type="EMBL" id="KIG12641.1"/>
    </source>
</evidence>
<dbReference type="InterPro" id="IPR002696">
    <property type="entry name" value="Membr_insert_effic_factor_YidD"/>
</dbReference>
<dbReference type="PANTHER" id="PTHR33383:SF1">
    <property type="entry name" value="MEMBRANE PROTEIN INSERTION EFFICIENCY FACTOR-RELATED"/>
    <property type="match status" value="1"/>
</dbReference>
<dbReference type="SMART" id="SM01234">
    <property type="entry name" value="Haemolytic"/>
    <property type="match status" value="1"/>
</dbReference>
<dbReference type="GO" id="GO:0005886">
    <property type="term" value="C:plasma membrane"/>
    <property type="evidence" value="ECO:0007669"/>
    <property type="project" value="UniProtKB-SubCell"/>
</dbReference>
<dbReference type="NCBIfam" id="TIGR00278">
    <property type="entry name" value="membrane protein insertion efficiency factor YidD"/>
    <property type="match status" value="1"/>
</dbReference>
<keyword evidence="1" id="KW-0472">Membrane</keyword>
<evidence type="ECO:0000256" key="2">
    <source>
        <dbReference type="SAM" id="MobiDB-lite"/>
    </source>
</evidence>
<dbReference type="AlphaFoldDB" id="A0A0C2CN32"/>
<reference evidence="3 4" key="1">
    <citation type="submission" date="2014-12" db="EMBL/GenBank/DDBJ databases">
        <title>Genome assembly of Enhygromyxa salina DSM 15201.</title>
        <authorList>
            <person name="Sharma G."/>
            <person name="Subramanian S."/>
        </authorList>
    </citation>
    <scope>NUCLEOTIDE SEQUENCE [LARGE SCALE GENOMIC DNA]</scope>
    <source>
        <strain evidence="3 4">DSM 15201</strain>
    </source>
</reference>
<protein>
    <recommendedName>
        <fullName evidence="1">Putative membrane protein insertion efficiency factor</fullName>
    </recommendedName>
</protein>
<dbReference type="Proteomes" id="UP000031599">
    <property type="component" value="Unassembled WGS sequence"/>
</dbReference>
<comment type="caution">
    <text evidence="3">The sequence shown here is derived from an EMBL/GenBank/DDBJ whole genome shotgun (WGS) entry which is preliminary data.</text>
</comment>
<dbReference type="HAMAP" id="MF_00386">
    <property type="entry name" value="UPF0161_YidD"/>
    <property type="match status" value="1"/>
</dbReference>
<accession>A0A0C2CN32</accession>
<feature type="region of interest" description="Disordered" evidence="2">
    <location>
        <begin position="80"/>
        <end position="115"/>
    </location>
</feature>
<comment type="subcellular location">
    <subcellularLocation>
        <location evidence="1">Cell membrane</location>
        <topology evidence="1">Peripheral membrane protein</topology>
        <orientation evidence="1">Cytoplasmic side</orientation>
    </subcellularLocation>
</comment>
<comment type="similarity">
    <text evidence="1">Belongs to the UPF0161 family.</text>
</comment>
<evidence type="ECO:0000313" key="4">
    <source>
        <dbReference type="Proteomes" id="UP000031599"/>
    </source>
</evidence>
<sequence>MNQPPTSMLWSVWRGISRAPSLLAIGLVRIYQVTLSPMLGPSCRFSPSCSHYGCACLRDHGLIRGSWLTLRRLSRCHPWHPGGYDPPPLPRSAPRSSTDGGSSALSEAPSPAKAS</sequence>
<dbReference type="PANTHER" id="PTHR33383">
    <property type="entry name" value="MEMBRANE PROTEIN INSERTION EFFICIENCY FACTOR-RELATED"/>
    <property type="match status" value="1"/>
</dbReference>
<proteinExistence type="inferred from homology"/>
<gene>
    <name evidence="3" type="ORF">DB30_01206</name>
</gene>
<name>A0A0C2CN32_9BACT</name>
<dbReference type="Pfam" id="PF01809">
    <property type="entry name" value="YidD"/>
    <property type="match status" value="1"/>
</dbReference>